<dbReference type="InterPro" id="IPR000595">
    <property type="entry name" value="cNMP-bd_dom"/>
</dbReference>
<keyword evidence="4 6" id="KW-0472">Membrane</keyword>
<dbReference type="InterPro" id="IPR002645">
    <property type="entry name" value="STAS_dom"/>
</dbReference>
<dbReference type="SUPFAM" id="SSF52091">
    <property type="entry name" value="SpoIIaa-like"/>
    <property type="match status" value="1"/>
</dbReference>
<evidence type="ECO:0000256" key="6">
    <source>
        <dbReference type="SAM" id="Phobius"/>
    </source>
</evidence>
<dbReference type="InterPro" id="IPR011547">
    <property type="entry name" value="SLC26A/SulP_dom"/>
</dbReference>
<dbReference type="SUPFAM" id="SSF51206">
    <property type="entry name" value="cAMP-binding domain-like"/>
    <property type="match status" value="1"/>
</dbReference>
<dbReference type="InterPro" id="IPR018490">
    <property type="entry name" value="cNMP-bd_dom_sf"/>
</dbReference>
<evidence type="ECO:0000256" key="1">
    <source>
        <dbReference type="ARBA" id="ARBA00004141"/>
    </source>
</evidence>
<dbReference type="Gene3D" id="3.30.750.24">
    <property type="entry name" value="STAS domain"/>
    <property type="match status" value="1"/>
</dbReference>
<feature type="domain" description="STAS" evidence="8">
    <location>
        <begin position="817"/>
        <end position="925"/>
    </location>
</feature>
<feature type="region of interest" description="Disordered" evidence="5">
    <location>
        <begin position="1"/>
        <end position="64"/>
    </location>
</feature>
<dbReference type="Proteomes" id="UP000280685">
    <property type="component" value="Chromosome 1"/>
</dbReference>
<reference evidence="9" key="1">
    <citation type="submission" date="2018-02" db="EMBL/GenBank/DDBJ databases">
        <authorList>
            <person name="Silar P."/>
        </authorList>
    </citation>
    <scope>NUCLEOTIDE SEQUENCE [LARGE SCALE GENOMIC DNA]</scope>
    <source>
        <strain evidence="9">T</strain>
    </source>
</reference>
<feature type="transmembrane region" description="Helical" evidence="6">
    <location>
        <begin position="689"/>
        <end position="705"/>
    </location>
</feature>
<name>A0ABY6RUF5_PODCO</name>
<feature type="domain" description="Cyclic nucleotide-binding" evidence="7">
    <location>
        <begin position="1042"/>
        <end position="1143"/>
    </location>
</feature>
<feature type="transmembrane region" description="Helical" evidence="6">
    <location>
        <begin position="742"/>
        <end position="773"/>
    </location>
</feature>
<dbReference type="SMART" id="SM00100">
    <property type="entry name" value="cNMP"/>
    <property type="match status" value="1"/>
</dbReference>
<proteinExistence type="predicted"/>
<feature type="transmembrane region" description="Helical" evidence="6">
    <location>
        <begin position="711"/>
        <end position="730"/>
    </location>
</feature>
<dbReference type="PANTHER" id="PTHR43310:SF4">
    <property type="entry name" value="AFR304WP"/>
    <property type="match status" value="1"/>
</dbReference>
<organism evidence="9 10">
    <name type="scientific">Podospora comata</name>
    <dbReference type="NCBI Taxonomy" id="48703"/>
    <lineage>
        <taxon>Eukaryota</taxon>
        <taxon>Fungi</taxon>
        <taxon>Dikarya</taxon>
        <taxon>Ascomycota</taxon>
        <taxon>Pezizomycotina</taxon>
        <taxon>Sordariomycetes</taxon>
        <taxon>Sordariomycetidae</taxon>
        <taxon>Sordariales</taxon>
        <taxon>Podosporaceae</taxon>
        <taxon>Podospora</taxon>
    </lineage>
</organism>
<dbReference type="InterPro" id="IPR014710">
    <property type="entry name" value="RmlC-like_jellyroll"/>
</dbReference>
<feature type="transmembrane region" description="Helical" evidence="6">
    <location>
        <begin position="479"/>
        <end position="501"/>
    </location>
</feature>
<feature type="transmembrane region" description="Helical" evidence="6">
    <location>
        <begin position="555"/>
        <end position="574"/>
    </location>
</feature>
<accession>A0ABY6RUF5</accession>
<evidence type="ECO:0000256" key="5">
    <source>
        <dbReference type="SAM" id="MobiDB-lite"/>
    </source>
</evidence>
<evidence type="ECO:0000256" key="4">
    <source>
        <dbReference type="ARBA" id="ARBA00023136"/>
    </source>
</evidence>
<evidence type="ECO:0000256" key="3">
    <source>
        <dbReference type="ARBA" id="ARBA00022989"/>
    </source>
</evidence>
<evidence type="ECO:0000256" key="2">
    <source>
        <dbReference type="ARBA" id="ARBA00022692"/>
    </source>
</evidence>
<evidence type="ECO:0000313" key="9">
    <source>
        <dbReference type="EMBL" id="VBB71809.1"/>
    </source>
</evidence>
<keyword evidence="3 6" id="KW-1133">Transmembrane helix</keyword>
<dbReference type="PROSITE" id="PS50801">
    <property type="entry name" value="STAS"/>
    <property type="match status" value="1"/>
</dbReference>
<feature type="transmembrane region" description="Helical" evidence="6">
    <location>
        <begin position="343"/>
        <end position="367"/>
    </location>
</feature>
<protein>
    <recommendedName>
        <fullName evidence="11">Sulfate transporter</fullName>
    </recommendedName>
</protein>
<evidence type="ECO:0000313" key="10">
    <source>
        <dbReference type="Proteomes" id="UP000280685"/>
    </source>
</evidence>
<feature type="compositionally biased region" description="Low complexity" evidence="5">
    <location>
        <begin position="147"/>
        <end position="169"/>
    </location>
</feature>
<dbReference type="Pfam" id="PF01740">
    <property type="entry name" value="STAS"/>
    <property type="match status" value="1"/>
</dbReference>
<feature type="compositionally biased region" description="Acidic residues" evidence="5">
    <location>
        <begin position="238"/>
        <end position="255"/>
    </location>
</feature>
<dbReference type="CDD" id="cd00038">
    <property type="entry name" value="CAP_ED"/>
    <property type="match status" value="1"/>
</dbReference>
<dbReference type="InterPro" id="IPR052706">
    <property type="entry name" value="Membrane-Transporter-like"/>
</dbReference>
<feature type="transmembrane region" description="Helical" evidence="6">
    <location>
        <begin position="521"/>
        <end position="543"/>
    </location>
</feature>
<sequence length="1160" mass="128332">MSSPVFGQFSPWARRRSSTVSNHSQDHPEDQTITSTPPEPIPTSQNQQNNNNNNNNNNNDARFLSSSVGSVSYREPTRSYIHGSIRDPARLENIQSARSVRADTAELADYFLSDKKDGRSASFLSRARSLSSSARPDHAITGGSGGSRNNSNNNNNNNNNEPGVTNNNNIANDLLGASISAETIEEVSEPPSPEPLDDSAEVDSGEGPSMIAAMLRRSPPEERYLLPHHKEDQIREDDVVEVTGDEDEDGDEEDDLSRLSTNEPRPLLSRWGAEEDETSPLMVSRSRESRRSYGISNGRNGSVDLESQKGPSRTGWLHRTVDSVKGGRGKVARGFKSWDRHALWKNVVVAPVACLPAVVVGLLLNILDALSYGMILFPLGSPIFANLGSAGISIFYVSTIISQLTFSTGSIFRGGVGSELIEVVPFFHNMAATITTLVGEDKPDAVIATTITSYALSSMLTGTVFYLMGKFEFGYIVGFIPRHILIGCIGGVGWFLVATGFEVTARMDGSLNYDLETVKKLAQADTVPLWIIPLVLAIVLFWGQSKITSKFFLPLYILVIPAAFYAVVSMLGAVDTESLRGKGWVFQGPPEGEPWWYFWTLYKFHLVDWSAIVQCVPAMFALTFFGILHVPINVPALALNVGEDHADLDHELKLHGYSNFLSGCVGSIQNYLVYANSLFFMRSGGDSRLAGYILAALTFLVMMIGPSLIGFIPIMMVGVLIFDLGFELLLEAVWQPRKKLKLLEYLTVIAIVLIMGIYDFVVGIGVGILLAFISLIVQASRVPAVRASYSGEVVGSTVRRNPTQQHYLRQVGRQINIIKLSGYLFFGTIVSVEEKIRHLITEDQFKKRPIKFLILDLWLVTGLDYSAGEVFNTISRLLNGKGIELVISGVGPERSLGRSLRAVGLGEDGIEVKFLPELNSALEYCENELLKTLYANQQEEEQQQQLIQQQQQQPSPRPSANLDMPSSLGPHFSSSDLLGSSPRRSHLREAAKNSLGTMEVRKKLTRWQSFKEPLRLILRIFQDVSDKNEDFWFRAVGYFQRKEYAHGTVLFKSGEQAEGFYLLESGILRAEYEHPQGMLYESIVAGTTCGELPFFSETNRTATCVVESEGGVVVWVMDREGWGRMQREEAEVARELLRISLKLTSERMGVITSYTLTMAG</sequence>
<evidence type="ECO:0000259" key="8">
    <source>
        <dbReference type="PROSITE" id="PS50801"/>
    </source>
</evidence>
<feature type="region of interest" description="Disordered" evidence="5">
    <location>
        <begin position="184"/>
        <end position="206"/>
    </location>
</feature>
<feature type="compositionally biased region" description="Basic and acidic residues" evidence="5">
    <location>
        <begin position="224"/>
        <end position="237"/>
    </location>
</feature>
<dbReference type="Gene3D" id="2.60.120.10">
    <property type="entry name" value="Jelly Rolls"/>
    <property type="match status" value="1"/>
</dbReference>
<feature type="region of interest" description="Disordered" evidence="5">
    <location>
        <begin position="127"/>
        <end position="171"/>
    </location>
</feature>
<dbReference type="Pfam" id="PF00027">
    <property type="entry name" value="cNMP_binding"/>
    <property type="match status" value="1"/>
</dbReference>
<feature type="transmembrane region" description="Helical" evidence="6">
    <location>
        <begin position="609"/>
        <end position="630"/>
    </location>
</feature>
<dbReference type="EMBL" id="LR026964">
    <property type="protein sequence ID" value="VBB71809.1"/>
    <property type="molecule type" value="Genomic_DNA"/>
</dbReference>
<dbReference type="Pfam" id="PF00916">
    <property type="entry name" value="Sulfate_transp"/>
    <property type="match status" value="1"/>
</dbReference>
<feature type="compositionally biased region" description="Low complexity" evidence="5">
    <location>
        <begin position="32"/>
        <end position="59"/>
    </location>
</feature>
<feature type="compositionally biased region" description="Low complexity" evidence="5">
    <location>
        <begin position="943"/>
        <end position="953"/>
    </location>
</feature>
<dbReference type="CDD" id="cd07042">
    <property type="entry name" value="STAS_SulP_like_sulfate_transporter"/>
    <property type="match status" value="1"/>
</dbReference>
<keyword evidence="10" id="KW-1185">Reference proteome</keyword>
<evidence type="ECO:0008006" key="11">
    <source>
        <dbReference type="Google" id="ProtNLM"/>
    </source>
</evidence>
<feature type="compositionally biased region" description="Acidic residues" evidence="5">
    <location>
        <begin position="195"/>
        <end position="204"/>
    </location>
</feature>
<gene>
    <name evidence="9" type="ORF">PODCO_104500</name>
</gene>
<feature type="region of interest" description="Disordered" evidence="5">
    <location>
        <begin position="224"/>
        <end position="317"/>
    </location>
</feature>
<dbReference type="PANTHER" id="PTHR43310">
    <property type="entry name" value="SULFATE TRANSPORTER YBAR-RELATED"/>
    <property type="match status" value="1"/>
</dbReference>
<comment type="subcellular location">
    <subcellularLocation>
        <location evidence="1">Membrane</location>
        <topology evidence="1">Multi-pass membrane protein</topology>
    </subcellularLocation>
</comment>
<dbReference type="InterPro" id="IPR036513">
    <property type="entry name" value="STAS_dom_sf"/>
</dbReference>
<evidence type="ECO:0000259" key="7">
    <source>
        <dbReference type="PROSITE" id="PS50042"/>
    </source>
</evidence>
<feature type="transmembrane region" description="Helical" evidence="6">
    <location>
        <begin position="445"/>
        <end position="467"/>
    </location>
</feature>
<feature type="region of interest" description="Disordered" evidence="5">
    <location>
        <begin position="941"/>
        <end position="966"/>
    </location>
</feature>
<dbReference type="PROSITE" id="PS50042">
    <property type="entry name" value="CNMP_BINDING_3"/>
    <property type="match status" value="1"/>
</dbReference>
<keyword evidence="2 6" id="KW-0812">Transmembrane</keyword>